<dbReference type="Pfam" id="PF00168">
    <property type="entry name" value="C2"/>
    <property type="match status" value="1"/>
</dbReference>
<dbReference type="PANTHER" id="PTHR32246:SF151">
    <property type="entry name" value="C2 DOMAIN-CONTAINING PROTEIN"/>
    <property type="match status" value="1"/>
</dbReference>
<name>A0ABD1ZIS5_9MARC</name>
<dbReference type="AlphaFoldDB" id="A0ABD1ZIS5"/>
<protein>
    <recommendedName>
        <fullName evidence="1">C2 domain-containing protein</fullName>
    </recommendedName>
</protein>
<organism evidence="2 3">
    <name type="scientific">Riccia fluitans</name>
    <dbReference type="NCBI Taxonomy" id="41844"/>
    <lineage>
        <taxon>Eukaryota</taxon>
        <taxon>Viridiplantae</taxon>
        <taxon>Streptophyta</taxon>
        <taxon>Embryophyta</taxon>
        <taxon>Marchantiophyta</taxon>
        <taxon>Marchantiopsida</taxon>
        <taxon>Marchantiidae</taxon>
        <taxon>Marchantiales</taxon>
        <taxon>Ricciaceae</taxon>
        <taxon>Riccia</taxon>
    </lineage>
</organism>
<dbReference type="SUPFAM" id="SSF49562">
    <property type="entry name" value="C2 domain (Calcium/lipid-binding domain, CaLB)"/>
    <property type="match status" value="1"/>
</dbReference>
<accession>A0ABD1ZIS5</accession>
<dbReference type="PROSITE" id="PS50004">
    <property type="entry name" value="C2"/>
    <property type="match status" value="1"/>
</dbReference>
<evidence type="ECO:0000259" key="1">
    <source>
        <dbReference type="PROSITE" id="PS50004"/>
    </source>
</evidence>
<sequence length="378" mass="41539">MFCTRDSGIELTRGGRAWTGTQLARHASHYWKSRAHSRHFHAAEKRKYKACEVSVPAEKGKEEKWRYYGHRGRTGKCLKIIDPFIERPNETRHKPVRKMAPTELEVTIMGADDLKNVSTFGGKMDLMAVVFVDSALKRSTRVLYKAGRNPVWNDTVTLPLGHLVQQNPSSYLTVQILCVSSFGDKEVGTTWISLQEIYRVCANSQEEPALVTMDLQRRSGRVQGVVRLSMTLKDNGIQSSPVSQYGSNSNPVDKNQQIVEGIPVMGIPMAGPYSVAPNDYGYRGDVTTATGYPSLTADSSTSSSSSGTSSVIPYAYPPAYGSYPHGYTYPAPYPQQVYQQVPYSYVQPPQPQRSSGGGLLLGLFGGALGGLILGDILM</sequence>
<dbReference type="Gene3D" id="2.60.40.150">
    <property type="entry name" value="C2 domain"/>
    <property type="match status" value="1"/>
</dbReference>
<dbReference type="EMBL" id="JBHFFA010000001">
    <property type="protein sequence ID" value="KAL2651288.1"/>
    <property type="molecule type" value="Genomic_DNA"/>
</dbReference>
<dbReference type="Proteomes" id="UP001605036">
    <property type="component" value="Unassembled WGS sequence"/>
</dbReference>
<reference evidence="2 3" key="1">
    <citation type="submission" date="2024-09" db="EMBL/GenBank/DDBJ databases">
        <title>Chromosome-scale assembly of Riccia fluitans.</title>
        <authorList>
            <person name="Paukszto L."/>
            <person name="Sawicki J."/>
            <person name="Karawczyk K."/>
            <person name="Piernik-Szablinska J."/>
            <person name="Szczecinska M."/>
            <person name="Mazdziarz M."/>
        </authorList>
    </citation>
    <scope>NUCLEOTIDE SEQUENCE [LARGE SCALE GENOMIC DNA]</scope>
    <source>
        <strain evidence="2">Rf_01</strain>
        <tissue evidence="2">Aerial parts of the thallus</tissue>
    </source>
</reference>
<gene>
    <name evidence="2" type="ORF">R1flu_019416</name>
</gene>
<feature type="domain" description="C2" evidence="1">
    <location>
        <begin position="87"/>
        <end position="209"/>
    </location>
</feature>
<evidence type="ECO:0000313" key="3">
    <source>
        <dbReference type="Proteomes" id="UP001605036"/>
    </source>
</evidence>
<comment type="caution">
    <text evidence="2">The sequence shown here is derived from an EMBL/GenBank/DDBJ whole genome shotgun (WGS) entry which is preliminary data.</text>
</comment>
<dbReference type="InterPro" id="IPR035892">
    <property type="entry name" value="C2_domain_sf"/>
</dbReference>
<keyword evidence="3" id="KW-1185">Reference proteome</keyword>
<dbReference type="InterPro" id="IPR044750">
    <property type="entry name" value="C2_SRC2/BAP"/>
</dbReference>
<dbReference type="SMART" id="SM00239">
    <property type="entry name" value="C2"/>
    <property type="match status" value="1"/>
</dbReference>
<dbReference type="PANTHER" id="PTHR32246">
    <property type="entry name" value="INGRESSION PROTEIN FIC1"/>
    <property type="match status" value="1"/>
</dbReference>
<evidence type="ECO:0000313" key="2">
    <source>
        <dbReference type="EMBL" id="KAL2651288.1"/>
    </source>
</evidence>
<proteinExistence type="predicted"/>
<dbReference type="InterPro" id="IPR000008">
    <property type="entry name" value="C2_dom"/>
</dbReference>
<dbReference type="CDD" id="cd04051">
    <property type="entry name" value="C2_SRC2_like"/>
    <property type="match status" value="1"/>
</dbReference>